<dbReference type="Pfam" id="PF00082">
    <property type="entry name" value="Peptidase_S8"/>
    <property type="match status" value="1"/>
</dbReference>
<comment type="caution">
    <text evidence="8">The sequence shown here is derived from an EMBL/GenBank/DDBJ whole genome shotgun (WGS) entry which is preliminary data.</text>
</comment>
<dbReference type="PROSITE" id="PS51892">
    <property type="entry name" value="SUBTILASE"/>
    <property type="match status" value="1"/>
</dbReference>
<organism evidence="8 9">
    <name type="scientific">Pseudomarimonas salicorniae</name>
    <dbReference type="NCBI Taxonomy" id="2933270"/>
    <lineage>
        <taxon>Bacteria</taxon>
        <taxon>Pseudomonadati</taxon>
        <taxon>Pseudomonadota</taxon>
        <taxon>Gammaproteobacteria</taxon>
        <taxon>Lysobacterales</taxon>
        <taxon>Lysobacteraceae</taxon>
        <taxon>Pseudomarimonas</taxon>
    </lineage>
</organism>
<feature type="active site" description="Charge relay system" evidence="5">
    <location>
        <position position="405"/>
    </location>
</feature>
<evidence type="ECO:0000313" key="9">
    <source>
        <dbReference type="Proteomes" id="UP001431449"/>
    </source>
</evidence>
<dbReference type="InterPro" id="IPR022398">
    <property type="entry name" value="Peptidase_S8_His-AS"/>
</dbReference>
<dbReference type="EMBL" id="JALNMH010000003">
    <property type="protein sequence ID" value="MCK7592931.1"/>
    <property type="molecule type" value="Genomic_DNA"/>
</dbReference>
<comment type="similarity">
    <text evidence="1 5">Belongs to the peptidase S8 family.</text>
</comment>
<reference evidence="8" key="1">
    <citation type="submission" date="2022-04" db="EMBL/GenBank/DDBJ databases">
        <title>Lysobacter sp. CAU 1642 isolated from sea sand.</title>
        <authorList>
            <person name="Kim W."/>
        </authorList>
    </citation>
    <scope>NUCLEOTIDE SEQUENCE</scope>
    <source>
        <strain evidence="8">CAU 1642</strain>
    </source>
</reference>
<dbReference type="InterPro" id="IPR015500">
    <property type="entry name" value="Peptidase_S8_subtilisin-rel"/>
</dbReference>
<dbReference type="InterPro" id="IPR036852">
    <property type="entry name" value="Peptidase_S8/S53_dom_sf"/>
</dbReference>
<dbReference type="Proteomes" id="UP001431449">
    <property type="component" value="Unassembled WGS sequence"/>
</dbReference>
<feature type="signal peptide" evidence="6">
    <location>
        <begin position="1"/>
        <end position="26"/>
    </location>
</feature>
<keyword evidence="3 5" id="KW-0378">Hydrolase</keyword>
<proteinExistence type="inferred from homology"/>
<keyword evidence="4 5" id="KW-0720">Serine protease</keyword>
<keyword evidence="6" id="KW-0732">Signal</keyword>
<dbReference type="SUPFAM" id="SSF52743">
    <property type="entry name" value="Subtilisin-like"/>
    <property type="match status" value="1"/>
</dbReference>
<evidence type="ECO:0000313" key="8">
    <source>
        <dbReference type="EMBL" id="MCK7592931.1"/>
    </source>
</evidence>
<feature type="domain" description="SLH" evidence="7">
    <location>
        <begin position="666"/>
        <end position="740"/>
    </location>
</feature>
<name>A0ABT0GEG0_9GAMM</name>
<feature type="chain" id="PRO_5045208034" evidence="6">
    <location>
        <begin position="27"/>
        <end position="822"/>
    </location>
</feature>
<dbReference type="PANTHER" id="PTHR43806">
    <property type="entry name" value="PEPTIDASE S8"/>
    <property type="match status" value="1"/>
</dbReference>
<dbReference type="InterPro" id="IPR050131">
    <property type="entry name" value="Peptidase_S8_subtilisin-like"/>
</dbReference>
<dbReference type="InterPro" id="IPR023828">
    <property type="entry name" value="Peptidase_S8_Ser-AS"/>
</dbReference>
<dbReference type="PROSITE" id="PS00137">
    <property type="entry name" value="SUBTILASE_HIS"/>
    <property type="match status" value="1"/>
</dbReference>
<sequence>MHRRTFCWRASLLAAAMLASPMLAGARQMDPALESLLPATPVGEPLEVIVSFDGEGPVTAEQYQRLADLGLTGVGMRSLPIAGVMATPAQIQALMGMDDVRSVWLNHPLDYDNREATALTGVDRLRVDPNLRSRGVPFSGKGVGVLVNDSGVDGTHNDLKYPQHVKQNVLAQTNLRSFDDMLPITYQENIPNTDIAGGHGTHVAGIIGANGAQSRGEMEGVAPGAGIVGYGSGAALFILDTIGGFDYALTHQADYNIRVVSNSFGQTSDTGTAFNPDNPTNIATKALADRGVIVVFSAGNSGAGEGTITGNFKKAPWVITVAAGDKKGRLAGFSSRGEKGRGGSVVVDGETFSWEDRPTVTAPGVDIYSARASTSGPLDLLAIDDEVNEIGPAYAPYYSKKSGTSMAAPHISGVVALMLEANPSLSWREVKQILQDTATNIPGREAWEVGAGYVNTYAAVQAALGAGQFGSTVNAKRQFNANAQVSVASSVDHTINFSPVGPTGEVQFQVAPGISMVNARANVGSNTVALVLIDPNGKRYGSSISLPVLGQNIAASAPGVPGTWTLTVRGIGSVSGNNLDPAQVTNGYGAPGAVRVNLKQLRTDGYTGLNDVAGHPAQGFVEFGVSKRLLDTGTDGRFRPNDLLKKRELAEFMLMGMAVRQMDPFAGPSFGDVSATNSLFPFVEGVSARGATLRDTFHQQDRVLRSSGSQFQPTAKVSRQELAYALVQSLGLQGEARSHAGDITVAHDGKRIVIEDQAGIDPSLRGYVQYALDLNLLPARFSISQGPFDLQPTLKAHFDPATHVTRGDYAAAATRFLGAYEQ</sequence>
<dbReference type="Gene3D" id="3.40.50.200">
    <property type="entry name" value="Peptidase S8/S53 domain"/>
    <property type="match status" value="1"/>
</dbReference>
<evidence type="ECO:0000256" key="5">
    <source>
        <dbReference type="PROSITE-ProRule" id="PRU01240"/>
    </source>
</evidence>
<evidence type="ECO:0000256" key="4">
    <source>
        <dbReference type="ARBA" id="ARBA00022825"/>
    </source>
</evidence>
<dbReference type="PROSITE" id="PS00138">
    <property type="entry name" value="SUBTILASE_SER"/>
    <property type="match status" value="1"/>
</dbReference>
<evidence type="ECO:0000259" key="7">
    <source>
        <dbReference type="PROSITE" id="PS51272"/>
    </source>
</evidence>
<evidence type="ECO:0000256" key="3">
    <source>
        <dbReference type="ARBA" id="ARBA00022801"/>
    </source>
</evidence>
<evidence type="ECO:0000256" key="2">
    <source>
        <dbReference type="ARBA" id="ARBA00022670"/>
    </source>
</evidence>
<dbReference type="PROSITE" id="PS51272">
    <property type="entry name" value="SLH"/>
    <property type="match status" value="1"/>
</dbReference>
<protein>
    <submittedName>
        <fullName evidence="8">S8 family serine peptidase</fullName>
    </submittedName>
</protein>
<dbReference type="PANTHER" id="PTHR43806:SF65">
    <property type="entry name" value="SERINE PROTEASE APRX"/>
    <property type="match status" value="1"/>
</dbReference>
<dbReference type="InterPro" id="IPR000209">
    <property type="entry name" value="Peptidase_S8/S53_dom"/>
</dbReference>
<keyword evidence="9" id="KW-1185">Reference proteome</keyword>
<keyword evidence="2 5" id="KW-0645">Protease</keyword>
<feature type="active site" description="Charge relay system" evidence="5">
    <location>
        <position position="149"/>
    </location>
</feature>
<evidence type="ECO:0000256" key="1">
    <source>
        <dbReference type="ARBA" id="ARBA00011073"/>
    </source>
</evidence>
<gene>
    <name evidence="8" type="ORF">M0G41_04515</name>
</gene>
<dbReference type="PRINTS" id="PR00723">
    <property type="entry name" value="SUBTILISIN"/>
</dbReference>
<feature type="active site" description="Charge relay system" evidence="5">
    <location>
        <position position="199"/>
    </location>
</feature>
<accession>A0ABT0GEG0</accession>
<dbReference type="InterPro" id="IPR001119">
    <property type="entry name" value="SLH_dom"/>
</dbReference>
<evidence type="ECO:0000256" key="6">
    <source>
        <dbReference type="SAM" id="SignalP"/>
    </source>
</evidence>